<name>A0ABR2LR03_9ASPA</name>
<comment type="caution">
    <text evidence="1">The sequence shown here is derived from an EMBL/GenBank/DDBJ whole genome shotgun (WGS) entry which is preliminary data.</text>
</comment>
<keyword evidence="2" id="KW-1185">Reference proteome</keyword>
<organism evidence="1 2">
    <name type="scientific">Platanthera guangdongensis</name>
    <dbReference type="NCBI Taxonomy" id="2320717"/>
    <lineage>
        <taxon>Eukaryota</taxon>
        <taxon>Viridiplantae</taxon>
        <taxon>Streptophyta</taxon>
        <taxon>Embryophyta</taxon>
        <taxon>Tracheophyta</taxon>
        <taxon>Spermatophyta</taxon>
        <taxon>Magnoliopsida</taxon>
        <taxon>Liliopsida</taxon>
        <taxon>Asparagales</taxon>
        <taxon>Orchidaceae</taxon>
        <taxon>Orchidoideae</taxon>
        <taxon>Orchideae</taxon>
        <taxon>Orchidinae</taxon>
        <taxon>Platanthera</taxon>
    </lineage>
</organism>
<dbReference type="PANTHER" id="PTHR23135">
    <property type="entry name" value="MUR LIGASE FAMILY MEMBER"/>
    <property type="match status" value="1"/>
</dbReference>
<protein>
    <submittedName>
        <fullName evidence="1">Uncharacterized protein</fullName>
    </submittedName>
</protein>
<proteinExistence type="predicted"/>
<sequence length="59" mass="6613">MSDPENHRKVVNVDDPNAYHFLSLGNPDVPIVTFGMESRSADVLLGDLDLSLYRTRLLV</sequence>
<accession>A0ABR2LR03</accession>
<evidence type="ECO:0000313" key="2">
    <source>
        <dbReference type="Proteomes" id="UP001412067"/>
    </source>
</evidence>
<reference evidence="1 2" key="1">
    <citation type="journal article" date="2022" name="Nat. Plants">
        <title>Genomes of leafy and leafless Platanthera orchids illuminate the evolution of mycoheterotrophy.</title>
        <authorList>
            <person name="Li M.H."/>
            <person name="Liu K.W."/>
            <person name="Li Z."/>
            <person name="Lu H.C."/>
            <person name="Ye Q.L."/>
            <person name="Zhang D."/>
            <person name="Wang J.Y."/>
            <person name="Li Y.F."/>
            <person name="Zhong Z.M."/>
            <person name="Liu X."/>
            <person name="Yu X."/>
            <person name="Liu D.K."/>
            <person name="Tu X.D."/>
            <person name="Liu B."/>
            <person name="Hao Y."/>
            <person name="Liao X.Y."/>
            <person name="Jiang Y.T."/>
            <person name="Sun W.H."/>
            <person name="Chen J."/>
            <person name="Chen Y.Q."/>
            <person name="Ai Y."/>
            <person name="Zhai J.W."/>
            <person name="Wu S.S."/>
            <person name="Zhou Z."/>
            <person name="Hsiao Y.Y."/>
            <person name="Wu W.L."/>
            <person name="Chen Y.Y."/>
            <person name="Lin Y.F."/>
            <person name="Hsu J.L."/>
            <person name="Li C.Y."/>
            <person name="Wang Z.W."/>
            <person name="Zhao X."/>
            <person name="Zhong W.Y."/>
            <person name="Ma X.K."/>
            <person name="Ma L."/>
            <person name="Huang J."/>
            <person name="Chen G.Z."/>
            <person name="Huang M.Z."/>
            <person name="Huang L."/>
            <person name="Peng D.H."/>
            <person name="Luo Y.B."/>
            <person name="Zou S.Q."/>
            <person name="Chen S.P."/>
            <person name="Lan S."/>
            <person name="Tsai W.C."/>
            <person name="Van de Peer Y."/>
            <person name="Liu Z.J."/>
        </authorList>
    </citation>
    <scope>NUCLEOTIDE SEQUENCE [LARGE SCALE GENOMIC DNA]</scope>
    <source>
        <strain evidence="1">Lor288</strain>
    </source>
</reference>
<dbReference type="Proteomes" id="UP001412067">
    <property type="component" value="Unassembled WGS sequence"/>
</dbReference>
<dbReference type="PANTHER" id="PTHR23135:SF4">
    <property type="entry name" value="UDP-N-ACETYLMURAMOYL-L-ALANYL-D-GLUTAMATE--2,6-DIAMINOPIMELATE LIGASE MURE HOMOLOG, CHLOROPLASTIC"/>
    <property type="match status" value="1"/>
</dbReference>
<gene>
    <name evidence="1" type="ORF">KSP40_PGU000213</name>
</gene>
<dbReference type="EMBL" id="JBBWWR010000016">
    <property type="protein sequence ID" value="KAK8947861.1"/>
    <property type="molecule type" value="Genomic_DNA"/>
</dbReference>
<evidence type="ECO:0000313" key="1">
    <source>
        <dbReference type="EMBL" id="KAK8947861.1"/>
    </source>
</evidence>